<dbReference type="NCBIfam" id="TIGR01484">
    <property type="entry name" value="HAD-SF-IIB"/>
    <property type="match status" value="1"/>
</dbReference>
<accession>A0A0R1L2N0</accession>
<evidence type="ECO:0000313" key="1">
    <source>
        <dbReference type="EMBL" id="KRK89957.1"/>
    </source>
</evidence>
<dbReference type="PANTHER" id="PTHR10000">
    <property type="entry name" value="PHOSPHOSERINE PHOSPHATASE"/>
    <property type="match status" value="1"/>
</dbReference>
<protein>
    <submittedName>
        <fullName evidence="1">Cof family hydrolase</fullName>
    </submittedName>
</protein>
<dbReference type="AlphaFoldDB" id="A0A0R1L2N0"/>
<keyword evidence="1" id="KW-0378">Hydrolase</keyword>
<dbReference type="PANTHER" id="PTHR10000:SF25">
    <property type="entry name" value="PHOSPHATASE YKRA-RELATED"/>
    <property type="match status" value="1"/>
</dbReference>
<comment type="caution">
    <text evidence="1">The sequence shown here is derived from an EMBL/GenBank/DDBJ whole genome shotgun (WGS) entry which is preliminary data.</text>
</comment>
<dbReference type="Proteomes" id="UP000051581">
    <property type="component" value="Unassembled WGS sequence"/>
</dbReference>
<name>A0A0R1L2N0_9LACO</name>
<dbReference type="InterPro" id="IPR036412">
    <property type="entry name" value="HAD-like_sf"/>
</dbReference>
<dbReference type="GO" id="GO:0016791">
    <property type="term" value="F:phosphatase activity"/>
    <property type="evidence" value="ECO:0007669"/>
    <property type="project" value="TreeGrafter"/>
</dbReference>
<dbReference type="SFLD" id="SFLDG01140">
    <property type="entry name" value="C2.B:_Phosphomannomutase_and_P"/>
    <property type="match status" value="1"/>
</dbReference>
<dbReference type="GO" id="GO:0005829">
    <property type="term" value="C:cytosol"/>
    <property type="evidence" value="ECO:0007669"/>
    <property type="project" value="TreeGrafter"/>
</dbReference>
<dbReference type="NCBIfam" id="TIGR00099">
    <property type="entry name" value="Cof-subfamily"/>
    <property type="match status" value="1"/>
</dbReference>
<dbReference type="OrthoDB" id="9810101at2"/>
<dbReference type="PROSITE" id="PS01229">
    <property type="entry name" value="COF_2"/>
    <property type="match status" value="1"/>
</dbReference>
<dbReference type="EMBL" id="AZEA01000001">
    <property type="protein sequence ID" value="KRK89957.1"/>
    <property type="molecule type" value="Genomic_DNA"/>
</dbReference>
<reference evidence="1 2" key="1">
    <citation type="journal article" date="2015" name="Genome Announc.">
        <title>Expanding the biotechnology potential of lactobacilli through comparative genomics of 213 strains and associated genera.</title>
        <authorList>
            <person name="Sun Z."/>
            <person name="Harris H.M."/>
            <person name="McCann A."/>
            <person name="Guo C."/>
            <person name="Argimon S."/>
            <person name="Zhang W."/>
            <person name="Yang X."/>
            <person name="Jeffery I.B."/>
            <person name="Cooney J.C."/>
            <person name="Kagawa T.F."/>
            <person name="Liu W."/>
            <person name="Song Y."/>
            <person name="Salvetti E."/>
            <person name="Wrobel A."/>
            <person name="Rasinkangas P."/>
            <person name="Parkhill J."/>
            <person name="Rea M.C."/>
            <person name="O'Sullivan O."/>
            <person name="Ritari J."/>
            <person name="Douillard F.P."/>
            <person name="Paul Ross R."/>
            <person name="Yang R."/>
            <person name="Briner A.E."/>
            <person name="Felis G.E."/>
            <person name="de Vos W.M."/>
            <person name="Barrangou R."/>
            <person name="Klaenhammer T.R."/>
            <person name="Caufield P.W."/>
            <person name="Cui Y."/>
            <person name="Zhang H."/>
            <person name="O'Toole P.W."/>
        </authorList>
    </citation>
    <scope>NUCLEOTIDE SEQUENCE [LARGE SCALE GENOMIC DNA]</scope>
    <source>
        <strain evidence="1 2">DSM 19904</strain>
    </source>
</reference>
<dbReference type="Gene3D" id="3.40.50.1000">
    <property type="entry name" value="HAD superfamily/HAD-like"/>
    <property type="match status" value="1"/>
</dbReference>
<dbReference type="InterPro" id="IPR000150">
    <property type="entry name" value="Cof"/>
</dbReference>
<dbReference type="PATRIC" id="fig|1423808.3.peg.194"/>
<organism evidence="1 2">
    <name type="scientific">Lentilactobacillus sunkii DSM 19904</name>
    <dbReference type="NCBI Taxonomy" id="1423808"/>
    <lineage>
        <taxon>Bacteria</taxon>
        <taxon>Bacillati</taxon>
        <taxon>Bacillota</taxon>
        <taxon>Bacilli</taxon>
        <taxon>Lactobacillales</taxon>
        <taxon>Lactobacillaceae</taxon>
        <taxon>Lentilactobacillus</taxon>
    </lineage>
</organism>
<dbReference type="InterPro" id="IPR006379">
    <property type="entry name" value="HAD-SF_hydro_IIB"/>
</dbReference>
<dbReference type="SFLD" id="SFLDS00003">
    <property type="entry name" value="Haloacid_Dehalogenase"/>
    <property type="match status" value="1"/>
</dbReference>
<gene>
    <name evidence="1" type="ORF">FD17_GL000195</name>
</gene>
<dbReference type="Gene3D" id="3.30.1240.10">
    <property type="match status" value="1"/>
</dbReference>
<evidence type="ECO:0000313" key="2">
    <source>
        <dbReference type="Proteomes" id="UP000051581"/>
    </source>
</evidence>
<dbReference type="Pfam" id="PF08282">
    <property type="entry name" value="Hydrolase_3"/>
    <property type="match status" value="1"/>
</dbReference>
<dbReference type="GO" id="GO:0000287">
    <property type="term" value="F:magnesium ion binding"/>
    <property type="evidence" value="ECO:0007669"/>
    <property type="project" value="TreeGrafter"/>
</dbReference>
<dbReference type="RefSeq" id="WP_057822834.1">
    <property type="nucleotide sequence ID" value="NZ_AZEA01000001.1"/>
</dbReference>
<dbReference type="SUPFAM" id="SSF56784">
    <property type="entry name" value="HAD-like"/>
    <property type="match status" value="1"/>
</dbReference>
<keyword evidence="2" id="KW-1185">Reference proteome</keyword>
<dbReference type="InterPro" id="IPR023214">
    <property type="entry name" value="HAD_sf"/>
</dbReference>
<proteinExistence type="predicted"/>
<sequence length="256" mass="29007">MYKAVVFFDLDGTLFDNEKNVSDENVAAINELRENNILPVISTGRNIFEIQYVIDATGIDSLVSANGSYVQYNGKKLKAEKISDDVIEQILAFAKEQGDVISFYNNKEFALTAENDMTKVNYRLLRLTPHVDPEFYKHNEVNFLNVFNYDKDKLYQDKFKGELALVRNNPRCLDTMKWGVSKQTGIQALMKKLDLGDIPSYAFGDQMNDLQMFSEVKFPVAMGNGVPEVKEKASYITKSNINGGIVNGLRHYGLIK</sequence>